<dbReference type="Pfam" id="PF13289">
    <property type="entry name" value="SIR2_2"/>
    <property type="match status" value="1"/>
</dbReference>
<reference evidence="1" key="1">
    <citation type="journal article" date="2015" name="Nature">
        <title>Complex archaea that bridge the gap between prokaryotes and eukaryotes.</title>
        <authorList>
            <person name="Spang A."/>
            <person name="Saw J.H."/>
            <person name="Jorgensen S.L."/>
            <person name="Zaremba-Niedzwiedzka K."/>
            <person name="Martijn J."/>
            <person name="Lind A.E."/>
            <person name="van Eijk R."/>
            <person name="Schleper C."/>
            <person name="Guy L."/>
            <person name="Ettema T.J."/>
        </authorList>
    </citation>
    <scope>NUCLEOTIDE SEQUENCE</scope>
</reference>
<comment type="caution">
    <text evidence="1">The sequence shown here is derived from an EMBL/GenBank/DDBJ whole genome shotgun (WGS) entry which is preliminary data.</text>
</comment>
<organism evidence="1">
    <name type="scientific">marine sediment metagenome</name>
    <dbReference type="NCBI Taxonomy" id="412755"/>
    <lineage>
        <taxon>unclassified sequences</taxon>
        <taxon>metagenomes</taxon>
        <taxon>ecological metagenomes</taxon>
    </lineage>
</organism>
<accession>A0A0F9E8F2</accession>
<evidence type="ECO:0000313" key="1">
    <source>
        <dbReference type="EMBL" id="KKL62521.1"/>
    </source>
</evidence>
<name>A0A0F9E8F2_9ZZZZ</name>
<sequence>MKTQHTLLVGNGLSRTTKNGYSWEKVVKSLASKANMKYDKNDNTVPFPLLYEKFFLNCTKMHYNEDVDKKQHGTKKQDYEDEYKKQYVAKPMEDIPHNEFHKQIASAGFKHIITTNYDYCIQYSVMKDWNPSYSKKDETRYRLYKRHLLGNTNIWHIHGEINKHKTIMLGQEHYSGALSHMRHYILGDNKKHSAFAKMRDFDTRPEEKYSWTDVFLRDNVHIVGLGLDFCEIDLWWLLVIKERIRSKKLDFPFPIEHKVGETYYYYRDKDLDEKEEIDRISMLKSLGVKTMPIPLNKDIWDQDTWNEYYQKVLNKIIKEKQG</sequence>
<protein>
    <submittedName>
        <fullName evidence="1">Uncharacterized protein</fullName>
    </submittedName>
</protein>
<dbReference type="EMBL" id="LAZR01028463">
    <property type="protein sequence ID" value="KKL62521.1"/>
    <property type="molecule type" value="Genomic_DNA"/>
</dbReference>
<proteinExistence type="predicted"/>
<gene>
    <name evidence="1" type="ORF">LCGC14_2184360</name>
</gene>
<dbReference type="AlphaFoldDB" id="A0A0F9E8F2"/>